<dbReference type="NCBIfam" id="NF006718">
    <property type="entry name" value="PRK09256.1"/>
    <property type="match status" value="1"/>
</dbReference>
<comment type="caution">
    <text evidence="3">The sequence shown here is derived from an EMBL/GenBank/DDBJ whole genome shotgun (WGS) entry which is preliminary data.</text>
</comment>
<protein>
    <submittedName>
        <fullName evidence="3">Ribosome-associated protein</fullName>
    </submittedName>
</protein>
<feature type="region of interest" description="Disordered" evidence="1">
    <location>
        <begin position="95"/>
        <end position="141"/>
    </location>
</feature>
<organism evidence="3 4">
    <name type="scientific">Camelimonas lactis</name>
    <dbReference type="NCBI Taxonomy" id="659006"/>
    <lineage>
        <taxon>Bacteria</taxon>
        <taxon>Pseudomonadati</taxon>
        <taxon>Pseudomonadota</taxon>
        <taxon>Alphaproteobacteria</taxon>
        <taxon>Hyphomicrobiales</taxon>
        <taxon>Chelatococcaceae</taxon>
        <taxon>Camelimonas</taxon>
    </lineage>
</organism>
<dbReference type="SUPFAM" id="SSF110916">
    <property type="entry name" value="Peptidyl-tRNA hydrolase domain-like"/>
    <property type="match status" value="1"/>
</dbReference>
<feature type="domain" description="Prokaryotic-type class I peptide chain release factors" evidence="2">
    <location>
        <begin position="8"/>
        <end position="134"/>
    </location>
</feature>
<dbReference type="Pfam" id="PF00472">
    <property type="entry name" value="RF-1"/>
    <property type="match status" value="1"/>
</dbReference>
<dbReference type="PANTHER" id="PTHR47814">
    <property type="entry name" value="PEPTIDYL-TRNA HYDROLASE ARFB"/>
    <property type="match status" value="1"/>
</dbReference>
<dbReference type="PANTHER" id="PTHR47814:SF1">
    <property type="entry name" value="PEPTIDYL-TRNA HYDROLASE ARFB"/>
    <property type="match status" value="1"/>
</dbReference>
<evidence type="ECO:0000259" key="2">
    <source>
        <dbReference type="Pfam" id="PF00472"/>
    </source>
</evidence>
<dbReference type="AlphaFoldDB" id="A0A4R2GQP3"/>
<dbReference type="GO" id="GO:0072344">
    <property type="term" value="P:rescue of stalled ribosome"/>
    <property type="evidence" value="ECO:0007669"/>
    <property type="project" value="TreeGrafter"/>
</dbReference>
<evidence type="ECO:0000256" key="1">
    <source>
        <dbReference type="SAM" id="MobiDB-lite"/>
    </source>
</evidence>
<dbReference type="Gene3D" id="3.30.160.20">
    <property type="match status" value="1"/>
</dbReference>
<dbReference type="OrthoDB" id="9815709at2"/>
<accession>A0A4R2GQP3</accession>
<dbReference type="RefSeq" id="WP_132008547.1">
    <property type="nucleotide sequence ID" value="NZ_JBHUNN010000002.1"/>
</dbReference>
<dbReference type="InterPro" id="IPR000352">
    <property type="entry name" value="Pep_chain_release_fac_I"/>
</dbReference>
<name>A0A4R2GQP3_9HYPH</name>
<feature type="compositionally biased region" description="Basic residues" evidence="1">
    <location>
        <begin position="126"/>
        <end position="141"/>
    </location>
</feature>
<evidence type="ECO:0000313" key="4">
    <source>
        <dbReference type="Proteomes" id="UP000294881"/>
    </source>
</evidence>
<dbReference type="GO" id="GO:0043022">
    <property type="term" value="F:ribosome binding"/>
    <property type="evidence" value="ECO:0007669"/>
    <property type="project" value="TreeGrafter"/>
</dbReference>
<reference evidence="3 4" key="1">
    <citation type="submission" date="2019-03" db="EMBL/GenBank/DDBJ databases">
        <title>Genomic Encyclopedia of Type Strains, Phase IV (KMG-IV): sequencing the most valuable type-strain genomes for metagenomic binning, comparative biology and taxonomic classification.</title>
        <authorList>
            <person name="Goeker M."/>
        </authorList>
    </citation>
    <scope>NUCLEOTIDE SEQUENCE [LARGE SCALE GENOMIC DNA]</scope>
    <source>
        <strain evidence="3 4">DSM 22958</strain>
    </source>
</reference>
<gene>
    <name evidence="3" type="ORF">EV666_11197</name>
</gene>
<sequence>MLHVTDRIVIDAGELTERFILAGGAGGQNVNKVATAVELRFDARNSPSLRPAVIERLLQVASHLATRDGVIVIKANRFRIQERNRADARERLAAMIRTAAEPPPPPRRPTRPTRASQRRRLDAKSRRAGVKSGRARPGHDD</sequence>
<evidence type="ECO:0000313" key="3">
    <source>
        <dbReference type="EMBL" id="TCO11822.1"/>
    </source>
</evidence>
<keyword evidence="4" id="KW-1185">Reference proteome</keyword>
<proteinExistence type="predicted"/>
<dbReference type="EMBL" id="SLWL01000011">
    <property type="protein sequence ID" value="TCO11822.1"/>
    <property type="molecule type" value="Genomic_DNA"/>
</dbReference>
<dbReference type="GO" id="GO:0004045">
    <property type="term" value="F:peptidyl-tRNA hydrolase activity"/>
    <property type="evidence" value="ECO:0007669"/>
    <property type="project" value="TreeGrafter"/>
</dbReference>
<dbReference type="GO" id="GO:0003747">
    <property type="term" value="F:translation release factor activity"/>
    <property type="evidence" value="ECO:0007669"/>
    <property type="project" value="InterPro"/>
</dbReference>
<dbReference type="Proteomes" id="UP000294881">
    <property type="component" value="Unassembled WGS sequence"/>
</dbReference>